<dbReference type="PANTHER" id="PTHR44591">
    <property type="entry name" value="STRESS RESPONSE REGULATOR PROTEIN 1"/>
    <property type="match status" value="1"/>
</dbReference>
<dbReference type="PROSITE" id="PS50110">
    <property type="entry name" value="RESPONSE_REGULATORY"/>
    <property type="match status" value="1"/>
</dbReference>
<dbReference type="AlphaFoldDB" id="A0A5C1AR57"/>
<evidence type="ECO:0000256" key="2">
    <source>
        <dbReference type="PROSITE-ProRule" id="PRU00169"/>
    </source>
</evidence>
<keyword evidence="5" id="KW-1185">Reference proteome</keyword>
<evidence type="ECO:0000259" key="3">
    <source>
        <dbReference type="PROSITE" id="PS50110"/>
    </source>
</evidence>
<gene>
    <name evidence="4" type="ORF">PX52LOC_07314</name>
</gene>
<dbReference type="GO" id="GO:0000160">
    <property type="term" value="P:phosphorelay signal transduction system"/>
    <property type="evidence" value="ECO:0007669"/>
    <property type="project" value="InterPro"/>
</dbReference>
<accession>A0A5C1AR57</accession>
<evidence type="ECO:0000256" key="1">
    <source>
        <dbReference type="ARBA" id="ARBA00022553"/>
    </source>
</evidence>
<evidence type="ECO:0000313" key="4">
    <source>
        <dbReference type="EMBL" id="QEL20222.1"/>
    </source>
</evidence>
<dbReference type="Proteomes" id="UP000324974">
    <property type="component" value="Chromosome"/>
</dbReference>
<dbReference type="PANTHER" id="PTHR44591:SF3">
    <property type="entry name" value="RESPONSE REGULATORY DOMAIN-CONTAINING PROTEIN"/>
    <property type="match status" value="1"/>
</dbReference>
<dbReference type="SUPFAM" id="SSF52172">
    <property type="entry name" value="CheY-like"/>
    <property type="match status" value="1"/>
</dbReference>
<dbReference type="Pfam" id="PF00072">
    <property type="entry name" value="Response_reg"/>
    <property type="match status" value="1"/>
</dbReference>
<dbReference type="InterPro" id="IPR001789">
    <property type="entry name" value="Sig_transdc_resp-reg_receiver"/>
</dbReference>
<dbReference type="Gene3D" id="3.40.50.2300">
    <property type="match status" value="1"/>
</dbReference>
<dbReference type="InterPro" id="IPR011006">
    <property type="entry name" value="CheY-like_superfamily"/>
</dbReference>
<name>A0A5C1AR57_9BACT</name>
<dbReference type="InterPro" id="IPR050595">
    <property type="entry name" value="Bact_response_regulator"/>
</dbReference>
<proteinExistence type="predicted"/>
<feature type="modified residue" description="4-aspartylphosphate" evidence="2">
    <location>
        <position position="63"/>
    </location>
</feature>
<dbReference type="SMART" id="SM00448">
    <property type="entry name" value="REC"/>
    <property type="match status" value="1"/>
</dbReference>
<keyword evidence="1 2" id="KW-0597">Phosphoprotein</keyword>
<dbReference type="EMBL" id="CP042425">
    <property type="protein sequence ID" value="QEL20222.1"/>
    <property type="molecule type" value="Genomic_DNA"/>
</dbReference>
<organism evidence="4 5">
    <name type="scientific">Limnoglobus roseus</name>
    <dbReference type="NCBI Taxonomy" id="2598579"/>
    <lineage>
        <taxon>Bacteria</taxon>
        <taxon>Pseudomonadati</taxon>
        <taxon>Planctomycetota</taxon>
        <taxon>Planctomycetia</taxon>
        <taxon>Gemmatales</taxon>
        <taxon>Gemmataceae</taxon>
        <taxon>Limnoglobus</taxon>
    </lineage>
</organism>
<evidence type="ECO:0000313" key="5">
    <source>
        <dbReference type="Proteomes" id="UP000324974"/>
    </source>
</evidence>
<sequence length="136" mass="14814">MNTLPSLKFGEACRVLVVDDNRDAADSLSWLLRLLGFETSVCYDGMTALQSAMDFLPHVGLIDLHMPGMDGDELALKLRAQAAGRPLFLVAITAMSNADAYRRTTSGGFDLHLVKPVDPASLVTLIINRCKDFFGL</sequence>
<feature type="domain" description="Response regulatory" evidence="3">
    <location>
        <begin position="14"/>
        <end position="130"/>
    </location>
</feature>
<protein>
    <submittedName>
        <fullName evidence="4">Response regulator</fullName>
    </submittedName>
</protein>
<reference evidence="5" key="1">
    <citation type="submission" date="2019-08" db="EMBL/GenBank/DDBJ databases">
        <title>Limnoglobus roseus gen. nov., sp. nov., a novel freshwater planctomycete with a giant genome from the family Gemmataceae.</title>
        <authorList>
            <person name="Kulichevskaya I.S."/>
            <person name="Naumoff D.G."/>
            <person name="Miroshnikov K."/>
            <person name="Ivanova A."/>
            <person name="Philippov D.A."/>
            <person name="Hakobyan A."/>
            <person name="Rijpstra I.C."/>
            <person name="Sinninghe Damste J.S."/>
            <person name="Liesack W."/>
            <person name="Dedysh S.N."/>
        </authorList>
    </citation>
    <scope>NUCLEOTIDE SEQUENCE [LARGE SCALE GENOMIC DNA]</scope>
    <source>
        <strain evidence="5">PX52</strain>
    </source>
</reference>
<dbReference type="KEGG" id="lrs:PX52LOC_07314"/>